<keyword evidence="10" id="KW-0393">Immunoglobulin domain</keyword>
<keyword evidence="3 11" id="KW-0812">Transmembrane</keyword>
<dbReference type="Proteomes" id="UP000515156">
    <property type="component" value="Chromosome 5"/>
</dbReference>
<feature type="domain" description="Butyrophilin subfamily 3 member A2-like Ig-C" evidence="13">
    <location>
        <begin position="160"/>
        <end position="231"/>
    </location>
</feature>
<evidence type="ECO:0000259" key="13">
    <source>
        <dbReference type="Pfam" id="PF22705"/>
    </source>
</evidence>
<proteinExistence type="predicted"/>
<dbReference type="PANTHER" id="PTHR25466:SF2">
    <property type="entry name" value="T-LYMPHOCYTE ACTIVATION ANTIGEN CD86"/>
    <property type="match status" value="1"/>
</dbReference>
<dbReference type="KEGG" id="muo:115471411"/>
<protein>
    <submittedName>
        <fullName evidence="15">ICOS ligand-like</fullName>
    </submittedName>
</protein>
<evidence type="ECO:0000256" key="11">
    <source>
        <dbReference type="SAM" id="Phobius"/>
    </source>
</evidence>
<keyword evidence="7" id="KW-1015">Disulfide bond</keyword>
<dbReference type="GO" id="GO:0031295">
    <property type="term" value="P:T cell costimulation"/>
    <property type="evidence" value="ECO:0007669"/>
    <property type="project" value="TreeGrafter"/>
</dbReference>
<feature type="transmembrane region" description="Helical" evidence="11">
    <location>
        <begin position="257"/>
        <end position="282"/>
    </location>
</feature>
<comment type="subcellular location">
    <subcellularLocation>
        <location evidence="1">Cell membrane</location>
        <topology evidence="1">Single-pass type I membrane protein</topology>
    </subcellularLocation>
</comment>
<keyword evidence="9" id="KW-0325">Glycoprotein</keyword>
<dbReference type="InterPro" id="IPR051713">
    <property type="entry name" value="T-cell_Activation_Regulation"/>
</dbReference>
<dbReference type="GeneID" id="115471411"/>
<gene>
    <name evidence="15" type="primary">LOC115471411</name>
</gene>
<dbReference type="GO" id="GO:0071222">
    <property type="term" value="P:cellular response to lipopolysaccharide"/>
    <property type="evidence" value="ECO:0007669"/>
    <property type="project" value="TreeGrafter"/>
</dbReference>
<dbReference type="InterPro" id="IPR036179">
    <property type="entry name" value="Ig-like_dom_sf"/>
</dbReference>
<evidence type="ECO:0000256" key="2">
    <source>
        <dbReference type="ARBA" id="ARBA00022475"/>
    </source>
</evidence>
<dbReference type="GO" id="GO:0042102">
    <property type="term" value="P:positive regulation of T cell proliferation"/>
    <property type="evidence" value="ECO:0007669"/>
    <property type="project" value="TreeGrafter"/>
</dbReference>
<evidence type="ECO:0000313" key="14">
    <source>
        <dbReference type="Proteomes" id="UP000515156"/>
    </source>
</evidence>
<dbReference type="PANTHER" id="PTHR25466">
    <property type="entry name" value="T-LYMPHOCYTE ACTIVATION ANTIGEN"/>
    <property type="match status" value="1"/>
</dbReference>
<organism evidence="14 15">
    <name type="scientific">Microcaecilia unicolor</name>
    <dbReference type="NCBI Taxonomy" id="1415580"/>
    <lineage>
        <taxon>Eukaryota</taxon>
        <taxon>Metazoa</taxon>
        <taxon>Chordata</taxon>
        <taxon>Craniata</taxon>
        <taxon>Vertebrata</taxon>
        <taxon>Euteleostomi</taxon>
        <taxon>Amphibia</taxon>
        <taxon>Gymnophiona</taxon>
        <taxon>Siphonopidae</taxon>
        <taxon>Microcaecilia</taxon>
    </lineage>
</organism>
<dbReference type="SUPFAM" id="SSF48726">
    <property type="entry name" value="Immunoglobulin"/>
    <property type="match status" value="2"/>
</dbReference>
<dbReference type="Gene3D" id="2.60.40.10">
    <property type="entry name" value="Immunoglobulins"/>
    <property type="match status" value="2"/>
</dbReference>
<dbReference type="AlphaFoldDB" id="A0A6P7Y015"/>
<dbReference type="GO" id="GO:0007166">
    <property type="term" value="P:cell surface receptor signaling pathway"/>
    <property type="evidence" value="ECO:0007669"/>
    <property type="project" value="TreeGrafter"/>
</dbReference>
<feature type="signal peptide" evidence="12">
    <location>
        <begin position="1"/>
        <end position="26"/>
    </location>
</feature>
<reference evidence="15" key="1">
    <citation type="submission" date="2025-08" db="UniProtKB">
        <authorList>
            <consortium name="RefSeq"/>
        </authorList>
    </citation>
    <scope>IDENTIFICATION</scope>
</reference>
<evidence type="ECO:0000256" key="4">
    <source>
        <dbReference type="ARBA" id="ARBA00022729"/>
    </source>
</evidence>
<keyword evidence="4 12" id="KW-0732">Signal</keyword>
<dbReference type="GO" id="GO:0006955">
    <property type="term" value="P:immune response"/>
    <property type="evidence" value="ECO:0007669"/>
    <property type="project" value="TreeGrafter"/>
</dbReference>
<dbReference type="SMR" id="A0A6P7Y015"/>
<dbReference type="OrthoDB" id="5857426at2759"/>
<accession>A0A6P7Y015</accession>
<evidence type="ECO:0000256" key="6">
    <source>
        <dbReference type="ARBA" id="ARBA00023136"/>
    </source>
</evidence>
<evidence type="ECO:0000256" key="10">
    <source>
        <dbReference type="ARBA" id="ARBA00023319"/>
    </source>
</evidence>
<evidence type="ECO:0000256" key="12">
    <source>
        <dbReference type="SAM" id="SignalP"/>
    </source>
</evidence>
<feature type="chain" id="PRO_5027664569" evidence="12">
    <location>
        <begin position="27"/>
        <end position="324"/>
    </location>
</feature>
<evidence type="ECO:0000256" key="7">
    <source>
        <dbReference type="ARBA" id="ARBA00023157"/>
    </source>
</evidence>
<evidence type="ECO:0000256" key="1">
    <source>
        <dbReference type="ARBA" id="ARBA00004251"/>
    </source>
</evidence>
<sequence length="324" mass="36233">MKSPRAQTWILSLILMELQTIATGVASHVQIKCNVGENITLPCVFPEVQSLPLTDIRVSWQTHSDVLMFLNYGTVEYDHVTDRYRGRTDFLGEYQSNGNFSLLLAGVDVRDEEEVIHCYIQVKESTGFALKYSSEVQLEVSGSFSQPLLEGPGHNSYTCKDRINATCTSIGEYPKPQVEWTINQKKHHDHNVTLDRDLNTKLFNVISTMTITASVDQTVQCSIKNTRNQKTRHSVLLRFPKCTNISSTTAVEKPARWRIALGVLGVVLLLALIGVAIFIIFIQKSRCPSSRDPANVQANGSTSVRINETPLLLINHSRTSNNTN</sequence>
<keyword evidence="8" id="KW-0675">Receptor</keyword>
<evidence type="ECO:0000313" key="15">
    <source>
        <dbReference type="RefSeq" id="XP_030060977.1"/>
    </source>
</evidence>
<evidence type="ECO:0000256" key="8">
    <source>
        <dbReference type="ARBA" id="ARBA00023170"/>
    </source>
</evidence>
<evidence type="ECO:0000256" key="3">
    <source>
        <dbReference type="ARBA" id="ARBA00022692"/>
    </source>
</evidence>
<dbReference type="Pfam" id="PF22705">
    <property type="entry name" value="C2-set_3"/>
    <property type="match status" value="1"/>
</dbReference>
<keyword evidence="5 11" id="KW-1133">Transmembrane helix</keyword>
<name>A0A6P7Y015_9AMPH</name>
<keyword evidence="2" id="KW-1003">Cell membrane</keyword>
<evidence type="ECO:0000256" key="9">
    <source>
        <dbReference type="ARBA" id="ARBA00023180"/>
    </source>
</evidence>
<dbReference type="GO" id="GO:0009897">
    <property type="term" value="C:external side of plasma membrane"/>
    <property type="evidence" value="ECO:0007669"/>
    <property type="project" value="TreeGrafter"/>
</dbReference>
<dbReference type="InterPro" id="IPR013783">
    <property type="entry name" value="Ig-like_fold"/>
</dbReference>
<dbReference type="RefSeq" id="XP_030060977.1">
    <property type="nucleotide sequence ID" value="XM_030205117.1"/>
</dbReference>
<dbReference type="InParanoid" id="A0A6P7Y015"/>
<keyword evidence="6 11" id="KW-0472">Membrane</keyword>
<dbReference type="InterPro" id="IPR053896">
    <property type="entry name" value="BTN3A2-like_Ig-C"/>
</dbReference>
<dbReference type="GO" id="GO:0042130">
    <property type="term" value="P:negative regulation of T cell proliferation"/>
    <property type="evidence" value="ECO:0007669"/>
    <property type="project" value="TreeGrafter"/>
</dbReference>
<evidence type="ECO:0000256" key="5">
    <source>
        <dbReference type="ARBA" id="ARBA00022989"/>
    </source>
</evidence>
<keyword evidence="14" id="KW-1185">Reference proteome</keyword>